<sequence>MKIILGIDHRKKELGGRQRWHWILPALVFGLVMAGWLIGCGNQNDVDQLEARDAEAENANEDIWKRSQKELEESSAADIIDEVMKKTKELVAAMSLEEKAGQVIMPAFRQTADGKPILRLDESTRDTLLEIQPAGVILFSENIDHNSQVKSLIEALQANATVPLLVSVDEEGGRVSRLGAKGISVPRLPAAGVFGESGDAKMVYEAGLELGKAMKMLGFNMNMSPVADVNTNPLNPVIGDRSFGSDPVEVGRLTVSMANGLMDAGILPVLKHFPGHGDTHQDTHRGAVNLPHDQERLASVELIPFRRGIEAGLPAIMTAHLHVPAYDNAFPATLSPAVLTGLLREKLGFEGVIMTDALDMQAITDDWSTEEAVILALAAGADLLLMPPEPLVARDAIVTAVTNGELPQERLDVAVERVLLLKWKAGLIN</sequence>
<evidence type="ECO:0000256" key="2">
    <source>
        <dbReference type="ARBA" id="ARBA00005336"/>
    </source>
</evidence>
<organism evidence="8 9">
    <name type="scientific">Anoxynatronum sibiricum</name>
    <dbReference type="NCBI Taxonomy" id="210623"/>
    <lineage>
        <taxon>Bacteria</taxon>
        <taxon>Bacillati</taxon>
        <taxon>Bacillota</taxon>
        <taxon>Clostridia</taxon>
        <taxon>Eubacteriales</taxon>
        <taxon>Clostridiaceae</taxon>
        <taxon>Anoxynatronum</taxon>
    </lineage>
</organism>
<dbReference type="PANTHER" id="PTHR30480">
    <property type="entry name" value="BETA-HEXOSAMINIDASE-RELATED"/>
    <property type="match status" value="1"/>
</dbReference>
<reference evidence="8 9" key="1">
    <citation type="submission" date="2024-04" db="EMBL/GenBank/DDBJ databases">
        <title>Genome sequencing and metabolic network reconstruction of aminoacids and betaine degradation by Anoxynatronum sibiricum.</title>
        <authorList>
            <person name="Detkova E.N."/>
            <person name="Boltjanskaja Y.V."/>
            <person name="Mardanov A.V."/>
            <person name="Kevbrin V."/>
        </authorList>
    </citation>
    <scope>NUCLEOTIDE SEQUENCE [LARGE SCALE GENOMIC DNA]</scope>
    <source>
        <strain evidence="8 9">Z-7981</strain>
    </source>
</reference>
<dbReference type="SUPFAM" id="SSF51445">
    <property type="entry name" value="(Trans)glycosidases"/>
    <property type="match status" value="1"/>
</dbReference>
<keyword evidence="9" id="KW-1185">Reference proteome</keyword>
<dbReference type="GO" id="GO:0016798">
    <property type="term" value="F:hydrolase activity, acting on glycosyl bonds"/>
    <property type="evidence" value="ECO:0007669"/>
    <property type="project" value="UniProtKB-KW"/>
</dbReference>
<evidence type="ECO:0000256" key="6">
    <source>
        <dbReference type="SAM" id="Phobius"/>
    </source>
</evidence>
<evidence type="ECO:0000256" key="3">
    <source>
        <dbReference type="ARBA" id="ARBA00012663"/>
    </source>
</evidence>
<keyword evidence="6" id="KW-0472">Membrane</keyword>
<dbReference type="InterPro" id="IPR001764">
    <property type="entry name" value="Glyco_hydro_3_N"/>
</dbReference>
<dbReference type="Proteomes" id="UP001407405">
    <property type="component" value="Unassembled WGS sequence"/>
</dbReference>
<dbReference type="RefSeq" id="WP_343184969.1">
    <property type="nucleotide sequence ID" value="NZ_JBCITM010000003.1"/>
</dbReference>
<gene>
    <name evidence="8" type="ORF">AAIG11_03890</name>
</gene>
<keyword evidence="5 8" id="KW-0326">Glycosidase</keyword>
<protein>
    <recommendedName>
        <fullName evidence="3">beta-N-acetylhexosaminidase</fullName>
        <ecNumber evidence="3">3.2.1.52</ecNumber>
    </recommendedName>
</protein>
<feature type="transmembrane region" description="Helical" evidence="6">
    <location>
        <begin position="20"/>
        <end position="39"/>
    </location>
</feature>
<comment type="caution">
    <text evidence="8">The sequence shown here is derived from an EMBL/GenBank/DDBJ whole genome shotgun (WGS) entry which is preliminary data.</text>
</comment>
<evidence type="ECO:0000313" key="8">
    <source>
        <dbReference type="EMBL" id="MEN1759607.1"/>
    </source>
</evidence>
<comment type="similarity">
    <text evidence="2">Belongs to the glycosyl hydrolase 3 family.</text>
</comment>
<dbReference type="PANTHER" id="PTHR30480:SF13">
    <property type="entry name" value="BETA-HEXOSAMINIDASE"/>
    <property type="match status" value="1"/>
</dbReference>
<evidence type="ECO:0000313" key="9">
    <source>
        <dbReference type="Proteomes" id="UP001407405"/>
    </source>
</evidence>
<proteinExistence type="inferred from homology"/>
<dbReference type="Pfam" id="PF00933">
    <property type="entry name" value="Glyco_hydro_3"/>
    <property type="match status" value="1"/>
</dbReference>
<dbReference type="EC" id="3.2.1.52" evidence="3"/>
<dbReference type="InterPro" id="IPR050226">
    <property type="entry name" value="NagZ_Beta-hexosaminidase"/>
</dbReference>
<dbReference type="InterPro" id="IPR019800">
    <property type="entry name" value="Glyco_hydro_3_AS"/>
</dbReference>
<dbReference type="InterPro" id="IPR036962">
    <property type="entry name" value="Glyco_hydro_3_N_sf"/>
</dbReference>
<dbReference type="EMBL" id="JBCITM010000003">
    <property type="protein sequence ID" value="MEN1759607.1"/>
    <property type="molecule type" value="Genomic_DNA"/>
</dbReference>
<name>A0ABU9VR12_9CLOT</name>
<dbReference type="Gene3D" id="3.20.20.300">
    <property type="entry name" value="Glycoside hydrolase, family 3, N-terminal domain"/>
    <property type="match status" value="1"/>
</dbReference>
<evidence type="ECO:0000256" key="1">
    <source>
        <dbReference type="ARBA" id="ARBA00001231"/>
    </source>
</evidence>
<dbReference type="PROSITE" id="PS00775">
    <property type="entry name" value="GLYCOSYL_HYDROL_F3"/>
    <property type="match status" value="1"/>
</dbReference>
<keyword evidence="6" id="KW-1133">Transmembrane helix</keyword>
<comment type="catalytic activity">
    <reaction evidence="1">
        <text>Hydrolysis of terminal non-reducing N-acetyl-D-hexosamine residues in N-acetyl-beta-D-hexosaminides.</text>
        <dbReference type="EC" id="3.2.1.52"/>
    </reaction>
</comment>
<keyword evidence="6" id="KW-0812">Transmembrane</keyword>
<evidence type="ECO:0000259" key="7">
    <source>
        <dbReference type="Pfam" id="PF00933"/>
    </source>
</evidence>
<evidence type="ECO:0000256" key="4">
    <source>
        <dbReference type="ARBA" id="ARBA00022801"/>
    </source>
</evidence>
<dbReference type="InterPro" id="IPR017853">
    <property type="entry name" value="GH"/>
</dbReference>
<accession>A0ABU9VR12</accession>
<keyword evidence="4 8" id="KW-0378">Hydrolase</keyword>
<feature type="domain" description="Glycoside hydrolase family 3 N-terminal" evidence="7">
    <location>
        <begin position="96"/>
        <end position="419"/>
    </location>
</feature>
<evidence type="ECO:0000256" key="5">
    <source>
        <dbReference type="ARBA" id="ARBA00023295"/>
    </source>
</evidence>